<name>A0ABT3IJY7_9BACT</name>
<dbReference type="InterPro" id="IPR002734">
    <property type="entry name" value="RibDG_C"/>
</dbReference>
<dbReference type="Proteomes" id="UP001207742">
    <property type="component" value="Unassembled WGS sequence"/>
</dbReference>
<feature type="domain" description="Bacterial bifunctional deaminase-reductase C-terminal" evidence="1">
    <location>
        <begin position="86"/>
        <end position="161"/>
    </location>
</feature>
<proteinExistence type="predicted"/>
<dbReference type="EC" id="1.5.1.3" evidence="2"/>
<protein>
    <submittedName>
        <fullName evidence="2">Dihydrofolate reductase</fullName>
        <ecNumber evidence="2">1.5.1.3</ecNumber>
    </submittedName>
</protein>
<accession>A0ABT3IJY7</accession>
<dbReference type="RefSeq" id="WP_264729639.1">
    <property type="nucleotide sequence ID" value="NZ_JAPDNR010000001.1"/>
</dbReference>
<comment type="caution">
    <text evidence="2">The sequence shown here is derived from an EMBL/GenBank/DDBJ whole genome shotgun (WGS) entry which is preliminary data.</text>
</comment>
<dbReference type="SUPFAM" id="SSF53597">
    <property type="entry name" value="Dihydrofolate reductase-like"/>
    <property type="match status" value="1"/>
</dbReference>
<evidence type="ECO:0000259" key="1">
    <source>
        <dbReference type="Pfam" id="PF01872"/>
    </source>
</evidence>
<reference evidence="2 3" key="1">
    <citation type="submission" date="2022-10" db="EMBL/GenBank/DDBJ databases">
        <title>Chitinophaga nivalis PC15 sp. nov., isolated from Pyeongchang county, South Korea.</title>
        <authorList>
            <person name="Trinh H.N."/>
        </authorList>
    </citation>
    <scope>NUCLEOTIDE SEQUENCE [LARGE SCALE GENOMIC DNA]</scope>
    <source>
        <strain evidence="2 3">PC14</strain>
    </source>
</reference>
<evidence type="ECO:0000313" key="2">
    <source>
        <dbReference type="EMBL" id="MCW3484120.1"/>
    </source>
</evidence>
<gene>
    <name evidence="2" type="ORF">OL497_09470</name>
</gene>
<keyword evidence="2" id="KW-0560">Oxidoreductase</keyword>
<dbReference type="Gene3D" id="3.40.430.10">
    <property type="entry name" value="Dihydrofolate Reductase, subunit A"/>
    <property type="match status" value="1"/>
</dbReference>
<dbReference type="GO" id="GO:0004146">
    <property type="term" value="F:dihydrofolate reductase activity"/>
    <property type="evidence" value="ECO:0007669"/>
    <property type="project" value="UniProtKB-EC"/>
</dbReference>
<dbReference type="InterPro" id="IPR024072">
    <property type="entry name" value="DHFR-like_dom_sf"/>
</dbReference>
<organism evidence="2 3">
    <name type="scientific">Chitinophaga nivalis</name>
    <dbReference type="NCBI Taxonomy" id="2991709"/>
    <lineage>
        <taxon>Bacteria</taxon>
        <taxon>Pseudomonadati</taxon>
        <taxon>Bacteroidota</taxon>
        <taxon>Chitinophagia</taxon>
        <taxon>Chitinophagales</taxon>
        <taxon>Chitinophagaceae</taxon>
        <taxon>Chitinophaga</taxon>
    </lineage>
</organism>
<keyword evidence="3" id="KW-1185">Reference proteome</keyword>
<dbReference type="EMBL" id="JAPDNS010000001">
    <property type="protein sequence ID" value="MCW3484120.1"/>
    <property type="molecule type" value="Genomic_DNA"/>
</dbReference>
<sequence>MKIALIVNIAANGKVLLSENTSYQAPQEAIPLFMEVATRAGNLVMGRSTFEMLQKVFPDVKAAFPGVELVVISASTPTTDYKVVGSPEEAIDYLTEKGSVEIAVGGGPITYNAFLEKDLVTDLYFNILPVVVGHGGVLVTDDALTTRFKLVYHKGIGADIVQLYLTRE</sequence>
<dbReference type="Pfam" id="PF01872">
    <property type="entry name" value="RibD_C"/>
    <property type="match status" value="1"/>
</dbReference>
<evidence type="ECO:0000313" key="3">
    <source>
        <dbReference type="Proteomes" id="UP001207742"/>
    </source>
</evidence>